<comment type="caution">
    <text evidence="2">The sequence shown here is derived from an EMBL/GenBank/DDBJ whole genome shotgun (WGS) entry which is preliminary data.</text>
</comment>
<dbReference type="InterPro" id="IPR036390">
    <property type="entry name" value="WH_DNA-bd_sf"/>
</dbReference>
<dbReference type="GO" id="GO:0005525">
    <property type="term" value="F:GTP binding"/>
    <property type="evidence" value="ECO:0007669"/>
    <property type="project" value="InterPro"/>
</dbReference>
<name>A0A537J5T8_9BACT</name>
<dbReference type="InterPro" id="IPR015191">
    <property type="entry name" value="SelB_WHD4"/>
</dbReference>
<dbReference type="InterPro" id="IPR036388">
    <property type="entry name" value="WH-like_DNA-bd_sf"/>
</dbReference>
<dbReference type="Proteomes" id="UP000320048">
    <property type="component" value="Unassembled WGS sequence"/>
</dbReference>
<dbReference type="SUPFAM" id="SSF46785">
    <property type="entry name" value="Winged helix' DNA-binding domain"/>
    <property type="match status" value="2"/>
</dbReference>
<organism evidence="2 3">
    <name type="scientific">Candidatus Segetimicrobium genomatis</name>
    <dbReference type="NCBI Taxonomy" id="2569760"/>
    <lineage>
        <taxon>Bacteria</taxon>
        <taxon>Bacillati</taxon>
        <taxon>Candidatus Sysuimicrobiota</taxon>
        <taxon>Candidatus Sysuimicrobiia</taxon>
        <taxon>Candidatus Sysuimicrobiales</taxon>
        <taxon>Candidatus Segetimicrobiaceae</taxon>
        <taxon>Candidatus Segetimicrobium</taxon>
    </lineage>
</organism>
<feature type="non-terminal residue" evidence="2">
    <location>
        <position position="154"/>
    </location>
</feature>
<evidence type="ECO:0000313" key="3">
    <source>
        <dbReference type="Proteomes" id="UP000320048"/>
    </source>
</evidence>
<feature type="non-terminal residue" evidence="2">
    <location>
        <position position="1"/>
    </location>
</feature>
<dbReference type="Pfam" id="PF09107">
    <property type="entry name" value="WHD_3rd_SelB"/>
    <property type="match status" value="1"/>
</dbReference>
<dbReference type="Gene3D" id="1.10.10.10">
    <property type="entry name" value="Winged helix-like DNA-binding domain superfamily/Winged helix DNA-binding domain"/>
    <property type="match status" value="1"/>
</dbReference>
<proteinExistence type="predicted"/>
<sequence>KTRVFGSGDDRLYGHALDALAGGGRIAIEAGFVRLGEFSPSRSAPETASRDTIEDAFRRGRYAPPARDDALAGLRDREAADRMLQALLDDGLLINVGAEIIFHREVLQEIETLVTAYVGEHGEITVAVLRDQLGTSRKYALAVLEHFDATRLTR</sequence>
<dbReference type="GO" id="GO:0005737">
    <property type="term" value="C:cytoplasm"/>
    <property type="evidence" value="ECO:0007669"/>
    <property type="project" value="InterPro"/>
</dbReference>
<dbReference type="GO" id="GO:0003746">
    <property type="term" value="F:translation elongation factor activity"/>
    <property type="evidence" value="ECO:0007669"/>
    <property type="project" value="InterPro"/>
</dbReference>
<dbReference type="AlphaFoldDB" id="A0A537J5T8"/>
<feature type="domain" description="Elongation factor SelB fourth winged-helix" evidence="1">
    <location>
        <begin position="117"/>
        <end position="154"/>
    </location>
</feature>
<dbReference type="Gene3D" id="1.10.10.2770">
    <property type="match status" value="1"/>
</dbReference>
<evidence type="ECO:0000313" key="2">
    <source>
        <dbReference type="EMBL" id="TMI78722.1"/>
    </source>
</evidence>
<gene>
    <name evidence="2" type="ORF">E6H04_11915</name>
</gene>
<accession>A0A537J5T8</accession>
<evidence type="ECO:0000259" key="1">
    <source>
        <dbReference type="Pfam" id="PF09107"/>
    </source>
</evidence>
<reference evidence="2 3" key="1">
    <citation type="journal article" date="2019" name="Nat. Microbiol.">
        <title>Mediterranean grassland soil C-N compound turnover is dependent on rainfall and depth, and is mediated by genomically divergent microorganisms.</title>
        <authorList>
            <person name="Diamond S."/>
            <person name="Andeer P.F."/>
            <person name="Li Z."/>
            <person name="Crits-Christoph A."/>
            <person name="Burstein D."/>
            <person name="Anantharaman K."/>
            <person name="Lane K.R."/>
            <person name="Thomas B.C."/>
            <person name="Pan C."/>
            <person name="Northen T.R."/>
            <person name="Banfield J.F."/>
        </authorList>
    </citation>
    <scope>NUCLEOTIDE SEQUENCE [LARGE SCALE GENOMIC DNA]</scope>
    <source>
        <strain evidence="2">NP_7</strain>
    </source>
</reference>
<dbReference type="GO" id="GO:0003723">
    <property type="term" value="F:RNA binding"/>
    <property type="evidence" value="ECO:0007669"/>
    <property type="project" value="InterPro"/>
</dbReference>
<dbReference type="GO" id="GO:0001514">
    <property type="term" value="P:selenocysteine incorporation"/>
    <property type="evidence" value="ECO:0007669"/>
    <property type="project" value="InterPro"/>
</dbReference>
<dbReference type="EMBL" id="VBAO01000347">
    <property type="protein sequence ID" value="TMI78722.1"/>
    <property type="molecule type" value="Genomic_DNA"/>
</dbReference>
<protein>
    <recommendedName>
        <fullName evidence="1">Elongation factor SelB fourth winged-helix domain-containing protein</fullName>
    </recommendedName>
</protein>